<dbReference type="Pfam" id="PF00035">
    <property type="entry name" value="dsrm"/>
    <property type="match status" value="1"/>
</dbReference>
<dbReference type="PROSITE" id="PS50137">
    <property type="entry name" value="DS_RBD"/>
    <property type="match status" value="1"/>
</dbReference>
<gene>
    <name evidence="3" type="ORF">APHIGO_LOCUS124</name>
</gene>
<reference evidence="3" key="1">
    <citation type="submission" date="2022-02" db="EMBL/GenBank/DDBJ databases">
        <authorList>
            <person name="King R."/>
        </authorList>
    </citation>
    <scope>NUCLEOTIDE SEQUENCE</scope>
</reference>
<name>A0A9P0IL66_APHGO</name>
<keyword evidence="4" id="KW-1185">Reference proteome</keyword>
<dbReference type="GO" id="GO:0003723">
    <property type="term" value="F:RNA binding"/>
    <property type="evidence" value="ECO:0007669"/>
    <property type="project" value="UniProtKB-UniRule"/>
</dbReference>
<organism evidence="3 4">
    <name type="scientific">Aphis gossypii</name>
    <name type="common">Cotton aphid</name>
    <dbReference type="NCBI Taxonomy" id="80765"/>
    <lineage>
        <taxon>Eukaryota</taxon>
        <taxon>Metazoa</taxon>
        <taxon>Ecdysozoa</taxon>
        <taxon>Arthropoda</taxon>
        <taxon>Hexapoda</taxon>
        <taxon>Insecta</taxon>
        <taxon>Pterygota</taxon>
        <taxon>Neoptera</taxon>
        <taxon>Paraneoptera</taxon>
        <taxon>Hemiptera</taxon>
        <taxon>Sternorrhyncha</taxon>
        <taxon>Aphidomorpha</taxon>
        <taxon>Aphidoidea</taxon>
        <taxon>Aphididae</taxon>
        <taxon>Aphidini</taxon>
        <taxon>Aphis</taxon>
        <taxon>Aphis</taxon>
    </lineage>
</organism>
<dbReference type="Gene3D" id="3.30.160.20">
    <property type="match status" value="1"/>
</dbReference>
<accession>A0A9P0IL66</accession>
<keyword evidence="1" id="KW-0694">RNA-binding</keyword>
<dbReference type="GO" id="GO:0010468">
    <property type="term" value="P:regulation of gene expression"/>
    <property type="evidence" value="ECO:0007669"/>
    <property type="project" value="UniProtKB-ARBA"/>
</dbReference>
<dbReference type="Proteomes" id="UP001154329">
    <property type="component" value="Chromosome 1"/>
</dbReference>
<proteinExistence type="predicted"/>
<dbReference type="SUPFAM" id="SSF54768">
    <property type="entry name" value="dsRNA-binding domain-like"/>
    <property type="match status" value="1"/>
</dbReference>
<evidence type="ECO:0000313" key="3">
    <source>
        <dbReference type="EMBL" id="CAH1707716.1"/>
    </source>
</evidence>
<evidence type="ECO:0000259" key="2">
    <source>
        <dbReference type="PROSITE" id="PS50137"/>
    </source>
</evidence>
<protein>
    <recommendedName>
        <fullName evidence="2">DRBM domain-containing protein</fullName>
    </recommendedName>
</protein>
<sequence>MEVGENIRVSKTKTSHQKDFPWSQFASLARDNLINQREVNPSNKTANCIPEESTAIEPQLKTGDIIEIVLTRRQVSPKSPLMIFNELVKNIKIQLQEHQGGASKHTTGYTAMFEIGGKTYIGNDVSKKQAKQKACESYLMTIFKDQIKKYEGSPEMEVGENTRESKTKIPHQKDLPWLQFASLQVMRNYINQWEVEPVVTRA</sequence>
<evidence type="ECO:0000313" key="4">
    <source>
        <dbReference type="Proteomes" id="UP001154329"/>
    </source>
</evidence>
<dbReference type="AlphaFoldDB" id="A0A9P0IL66"/>
<dbReference type="InterPro" id="IPR014720">
    <property type="entry name" value="dsRBD_dom"/>
</dbReference>
<evidence type="ECO:0000256" key="1">
    <source>
        <dbReference type="PROSITE-ProRule" id="PRU00266"/>
    </source>
</evidence>
<dbReference type="EMBL" id="OU899034">
    <property type="protein sequence ID" value="CAH1707716.1"/>
    <property type="molecule type" value="Genomic_DNA"/>
</dbReference>
<feature type="domain" description="DRBM" evidence="2">
    <location>
        <begin position="76"/>
        <end position="144"/>
    </location>
</feature>
<reference evidence="3" key="2">
    <citation type="submission" date="2022-10" db="EMBL/GenBank/DDBJ databases">
        <authorList>
            <consortium name="ENA_rothamsted_submissions"/>
            <consortium name="culmorum"/>
            <person name="King R."/>
        </authorList>
    </citation>
    <scope>NUCLEOTIDE SEQUENCE</scope>
</reference>